<reference evidence="1 2" key="1">
    <citation type="submission" date="2019-08" db="EMBL/GenBank/DDBJ databases">
        <title>In-depth cultivation of the pig gut microbiome towards novel bacterial diversity and tailored functional studies.</title>
        <authorList>
            <person name="Wylensek D."/>
            <person name="Hitch T.C.A."/>
            <person name="Clavel T."/>
        </authorList>
    </citation>
    <scope>NUCLEOTIDE SEQUENCE [LARGE SCALE GENOMIC DNA]</scope>
    <source>
        <strain evidence="1 2">Med78-601-WT-4W-RMD-3</strain>
    </source>
</reference>
<dbReference type="RefSeq" id="WP_154482678.1">
    <property type="nucleotide sequence ID" value="NZ_VULR01000002.1"/>
</dbReference>
<proteinExistence type="predicted"/>
<accession>A0A844FF30</accession>
<dbReference type="AlphaFoldDB" id="A0A844FF30"/>
<organism evidence="1 2">
    <name type="scientific">Anaerosalibacter bizertensis</name>
    <dbReference type="NCBI Taxonomy" id="932217"/>
    <lineage>
        <taxon>Bacteria</taxon>
        <taxon>Bacillati</taxon>
        <taxon>Bacillota</taxon>
        <taxon>Tissierellia</taxon>
        <taxon>Tissierellales</taxon>
        <taxon>Sporanaerobacteraceae</taxon>
        <taxon>Anaerosalibacter</taxon>
    </lineage>
</organism>
<dbReference type="PANTHER" id="PTHR18901">
    <property type="entry name" value="2-DEOXYGLUCOSE-6-PHOSPHATE PHOSPHATASE 2"/>
    <property type="match status" value="1"/>
</dbReference>
<dbReference type="InterPro" id="IPR036412">
    <property type="entry name" value="HAD-like_sf"/>
</dbReference>
<sequence>MKFKGAIFDLDGTLIDSMAVWENIGEEFLKSKGKIPPKNLSDTLKTMSFQESSKYFIDEFNLDLSVDEIIYEFNRMVEDKYRYEIGLKEGVVYYLRKLKSKNIKMCIVTATDKALSEIVLTRLKVLDFFEFILTSGETGIPKDNPEIYLQASEMLGYSPNEIIVYEDALHCIKAAKEANFYVIGVEDESAREDRKEIKKISDGYIESFKEFNFN</sequence>
<dbReference type="InterPro" id="IPR023198">
    <property type="entry name" value="PGP-like_dom2"/>
</dbReference>
<dbReference type="SFLD" id="SFLDS00003">
    <property type="entry name" value="Haloacid_Dehalogenase"/>
    <property type="match status" value="1"/>
</dbReference>
<dbReference type="PANTHER" id="PTHR18901:SF38">
    <property type="entry name" value="PSEUDOURIDINE-5'-PHOSPHATASE"/>
    <property type="match status" value="1"/>
</dbReference>
<evidence type="ECO:0000313" key="2">
    <source>
        <dbReference type="Proteomes" id="UP000462760"/>
    </source>
</evidence>
<dbReference type="OrthoDB" id="9797743at2"/>
<dbReference type="Proteomes" id="UP000462760">
    <property type="component" value="Unassembled WGS sequence"/>
</dbReference>
<evidence type="ECO:0000313" key="1">
    <source>
        <dbReference type="EMBL" id="MSS42617.1"/>
    </source>
</evidence>
<dbReference type="CDD" id="cd07505">
    <property type="entry name" value="HAD_BPGM-like"/>
    <property type="match status" value="1"/>
</dbReference>
<dbReference type="Pfam" id="PF13419">
    <property type="entry name" value="HAD_2"/>
    <property type="match status" value="1"/>
</dbReference>
<protein>
    <submittedName>
        <fullName evidence="1">HAD family phosphatase</fullName>
    </submittedName>
</protein>
<dbReference type="InterPro" id="IPR006439">
    <property type="entry name" value="HAD-SF_hydro_IA"/>
</dbReference>
<name>A0A844FF30_9FIRM</name>
<dbReference type="Gene3D" id="1.10.150.240">
    <property type="entry name" value="Putative phosphatase, domain 2"/>
    <property type="match status" value="1"/>
</dbReference>
<dbReference type="GO" id="GO:0016791">
    <property type="term" value="F:phosphatase activity"/>
    <property type="evidence" value="ECO:0007669"/>
    <property type="project" value="TreeGrafter"/>
</dbReference>
<comment type="caution">
    <text evidence="1">The sequence shown here is derived from an EMBL/GenBank/DDBJ whole genome shotgun (WGS) entry which is preliminary data.</text>
</comment>
<dbReference type="InterPro" id="IPR041492">
    <property type="entry name" value="HAD_2"/>
</dbReference>
<gene>
    <name evidence="1" type="ORF">FYJ27_02550</name>
</gene>
<dbReference type="NCBIfam" id="TIGR01549">
    <property type="entry name" value="HAD-SF-IA-v1"/>
    <property type="match status" value="1"/>
</dbReference>
<dbReference type="InterPro" id="IPR023214">
    <property type="entry name" value="HAD_sf"/>
</dbReference>
<dbReference type="NCBIfam" id="TIGR01509">
    <property type="entry name" value="HAD-SF-IA-v3"/>
    <property type="match status" value="1"/>
</dbReference>
<dbReference type="PRINTS" id="PR00413">
    <property type="entry name" value="HADHALOGNASE"/>
</dbReference>
<dbReference type="SUPFAM" id="SSF56784">
    <property type="entry name" value="HAD-like"/>
    <property type="match status" value="1"/>
</dbReference>
<dbReference type="SFLD" id="SFLDG01129">
    <property type="entry name" value="C1.5:_HAD__Beta-PGM__Phosphata"/>
    <property type="match status" value="1"/>
</dbReference>
<dbReference type="EMBL" id="VULR01000002">
    <property type="protein sequence ID" value="MSS42617.1"/>
    <property type="molecule type" value="Genomic_DNA"/>
</dbReference>
<dbReference type="Gene3D" id="3.40.50.1000">
    <property type="entry name" value="HAD superfamily/HAD-like"/>
    <property type="match status" value="1"/>
</dbReference>